<dbReference type="EMBL" id="JAIWYP010000007">
    <property type="protein sequence ID" value="KAH3791248.1"/>
    <property type="molecule type" value="Genomic_DNA"/>
</dbReference>
<dbReference type="AlphaFoldDB" id="A0A9D4F5B6"/>
<evidence type="ECO:0000313" key="2">
    <source>
        <dbReference type="Proteomes" id="UP000828390"/>
    </source>
</evidence>
<name>A0A9D4F5B6_DREPO</name>
<reference evidence="1" key="1">
    <citation type="journal article" date="2019" name="bioRxiv">
        <title>The Genome of the Zebra Mussel, Dreissena polymorpha: A Resource for Invasive Species Research.</title>
        <authorList>
            <person name="McCartney M.A."/>
            <person name="Auch B."/>
            <person name="Kono T."/>
            <person name="Mallez S."/>
            <person name="Zhang Y."/>
            <person name="Obille A."/>
            <person name="Becker A."/>
            <person name="Abrahante J.E."/>
            <person name="Garbe J."/>
            <person name="Badalamenti J.P."/>
            <person name="Herman A."/>
            <person name="Mangelson H."/>
            <person name="Liachko I."/>
            <person name="Sullivan S."/>
            <person name="Sone E.D."/>
            <person name="Koren S."/>
            <person name="Silverstein K.A.T."/>
            <person name="Beckman K.B."/>
            <person name="Gohl D.M."/>
        </authorList>
    </citation>
    <scope>NUCLEOTIDE SEQUENCE</scope>
    <source>
        <strain evidence="1">Duluth1</strain>
        <tissue evidence="1">Whole animal</tissue>
    </source>
</reference>
<keyword evidence="2" id="KW-1185">Reference proteome</keyword>
<reference evidence="1" key="2">
    <citation type="submission" date="2020-11" db="EMBL/GenBank/DDBJ databases">
        <authorList>
            <person name="McCartney M.A."/>
            <person name="Auch B."/>
            <person name="Kono T."/>
            <person name="Mallez S."/>
            <person name="Becker A."/>
            <person name="Gohl D.M."/>
            <person name="Silverstein K.A.T."/>
            <person name="Koren S."/>
            <person name="Bechman K.B."/>
            <person name="Herman A."/>
            <person name="Abrahante J.E."/>
            <person name="Garbe J."/>
        </authorList>
    </citation>
    <scope>NUCLEOTIDE SEQUENCE</scope>
    <source>
        <strain evidence="1">Duluth1</strain>
        <tissue evidence="1">Whole animal</tissue>
    </source>
</reference>
<proteinExistence type="predicted"/>
<accession>A0A9D4F5B6</accession>
<gene>
    <name evidence="1" type="ORF">DPMN_144731</name>
</gene>
<sequence>MAGVPERDTDGNEPAGVSGATDDALDYLLSNDESNTVVIFRKLPANLIVCPSFVDVSLKPSHLTLAALQFVDLAANMECCYVPCSMIVPCVANLID</sequence>
<comment type="caution">
    <text evidence="1">The sequence shown here is derived from an EMBL/GenBank/DDBJ whole genome shotgun (WGS) entry which is preliminary data.</text>
</comment>
<protein>
    <submittedName>
        <fullName evidence="1">Uncharacterized protein</fullName>
    </submittedName>
</protein>
<dbReference type="Proteomes" id="UP000828390">
    <property type="component" value="Unassembled WGS sequence"/>
</dbReference>
<organism evidence="1 2">
    <name type="scientific">Dreissena polymorpha</name>
    <name type="common">Zebra mussel</name>
    <name type="synonym">Mytilus polymorpha</name>
    <dbReference type="NCBI Taxonomy" id="45954"/>
    <lineage>
        <taxon>Eukaryota</taxon>
        <taxon>Metazoa</taxon>
        <taxon>Spiralia</taxon>
        <taxon>Lophotrochozoa</taxon>
        <taxon>Mollusca</taxon>
        <taxon>Bivalvia</taxon>
        <taxon>Autobranchia</taxon>
        <taxon>Heteroconchia</taxon>
        <taxon>Euheterodonta</taxon>
        <taxon>Imparidentia</taxon>
        <taxon>Neoheterodontei</taxon>
        <taxon>Myida</taxon>
        <taxon>Dreissenoidea</taxon>
        <taxon>Dreissenidae</taxon>
        <taxon>Dreissena</taxon>
    </lineage>
</organism>
<evidence type="ECO:0000313" key="1">
    <source>
        <dbReference type="EMBL" id="KAH3791248.1"/>
    </source>
</evidence>